<evidence type="ECO:0000313" key="3">
    <source>
        <dbReference type="Proteomes" id="UP000823399"/>
    </source>
</evidence>
<gene>
    <name evidence="2" type="ORF">F5147DRAFT_787475</name>
</gene>
<dbReference type="OrthoDB" id="2720314at2759"/>
<dbReference type="Proteomes" id="UP000823399">
    <property type="component" value="Unassembled WGS sequence"/>
</dbReference>
<dbReference type="RefSeq" id="XP_041286012.1">
    <property type="nucleotide sequence ID" value="XM_041442963.1"/>
</dbReference>
<accession>A0A9P7EV24</accession>
<proteinExistence type="predicted"/>
<evidence type="ECO:0000313" key="2">
    <source>
        <dbReference type="EMBL" id="KAG2089837.1"/>
    </source>
</evidence>
<name>A0A9P7EV24_9AGAM</name>
<protein>
    <submittedName>
        <fullName evidence="2">Uncharacterized protein</fullName>
    </submittedName>
</protein>
<sequence length="254" mass="28617">MIKLWSSAYLSRQLHFLGGHISITEASARAWIEAFFFRASAMLPSNTRMVLNMKQDVPATIVSLSSLSTLFIDYTAIVASQRDANFYVKSMSPYEMKMSMPRSFFVIDAKLCNPSDDVPQAVCKMFAYGKFLEQKVIRGALVNGYDWIFILMTLNDNYDGASASYHKFTLSFHKPLAHLACETSLPSFSPSSSSSSSLSPTSPNSNCVNPRRRHEDLQWNRQSLLRPRSSSLSMQRSTQTFSCCNLPMLCHSRL</sequence>
<organism evidence="2 3">
    <name type="scientific">Suillus discolor</name>
    <dbReference type="NCBI Taxonomy" id="1912936"/>
    <lineage>
        <taxon>Eukaryota</taxon>
        <taxon>Fungi</taxon>
        <taxon>Dikarya</taxon>
        <taxon>Basidiomycota</taxon>
        <taxon>Agaricomycotina</taxon>
        <taxon>Agaricomycetes</taxon>
        <taxon>Agaricomycetidae</taxon>
        <taxon>Boletales</taxon>
        <taxon>Suillineae</taxon>
        <taxon>Suillaceae</taxon>
        <taxon>Suillus</taxon>
    </lineage>
</organism>
<feature type="region of interest" description="Disordered" evidence="1">
    <location>
        <begin position="191"/>
        <end position="212"/>
    </location>
</feature>
<comment type="caution">
    <text evidence="2">The sequence shown here is derived from an EMBL/GenBank/DDBJ whole genome shotgun (WGS) entry which is preliminary data.</text>
</comment>
<feature type="compositionally biased region" description="Low complexity" evidence="1">
    <location>
        <begin position="191"/>
        <end position="206"/>
    </location>
</feature>
<dbReference type="EMBL" id="JABBWM010000108">
    <property type="protein sequence ID" value="KAG2089837.1"/>
    <property type="molecule type" value="Genomic_DNA"/>
</dbReference>
<dbReference type="GeneID" id="64705222"/>
<keyword evidence="3" id="KW-1185">Reference proteome</keyword>
<dbReference type="AlphaFoldDB" id="A0A9P7EV24"/>
<reference evidence="2" key="1">
    <citation type="journal article" date="2020" name="New Phytol.">
        <title>Comparative genomics reveals dynamic genome evolution in host specialist ectomycorrhizal fungi.</title>
        <authorList>
            <person name="Lofgren L.A."/>
            <person name="Nguyen N.H."/>
            <person name="Vilgalys R."/>
            <person name="Ruytinx J."/>
            <person name="Liao H.L."/>
            <person name="Branco S."/>
            <person name="Kuo A."/>
            <person name="LaButti K."/>
            <person name="Lipzen A."/>
            <person name="Andreopoulos W."/>
            <person name="Pangilinan J."/>
            <person name="Riley R."/>
            <person name="Hundley H."/>
            <person name="Na H."/>
            <person name="Barry K."/>
            <person name="Grigoriev I.V."/>
            <person name="Stajich J.E."/>
            <person name="Kennedy P.G."/>
        </authorList>
    </citation>
    <scope>NUCLEOTIDE SEQUENCE</scope>
    <source>
        <strain evidence="2">FC423</strain>
    </source>
</reference>
<evidence type="ECO:0000256" key="1">
    <source>
        <dbReference type="SAM" id="MobiDB-lite"/>
    </source>
</evidence>